<organism evidence="1 2">
    <name type="scientific">Rhizopogon vinicolor AM-OR11-026</name>
    <dbReference type="NCBI Taxonomy" id="1314800"/>
    <lineage>
        <taxon>Eukaryota</taxon>
        <taxon>Fungi</taxon>
        <taxon>Dikarya</taxon>
        <taxon>Basidiomycota</taxon>
        <taxon>Agaricomycotina</taxon>
        <taxon>Agaricomycetes</taxon>
        <taxon>Agaricomycetidae</taxon>
        <taxon>Boletales</taxon>
        <taxon>Suillineae</taxon>
        <taxon>Rhizopogonaceae</taxon>
        <taxon>Rhizopogon</taxon>
    </lineage>
</organism>
<reference evidence="1 2" key="1">
    <citation type="submission" date="2016-06" db="EMBL/GenBank/DDBJ databases">
        <title>Comparative genomics of the ectomycorrhizal sister species Rhizopogon vinicolor and Rhizopogon vesiculosus (Basidiomycota: Boletales) reveals a divergence of the mating type B locus.</title>
        <authorList>
            <consortium name="DOE Joint Genome Institute"/>
            <person name="Mujic A.B."/>
            <person name="Kuo A."/>
            <person name="Tritt A."/>
            <person name="Lipzen A."/>
            <person name="Chen C."/>
            <person name="Johnson J."/>
            <person name="Sharma A."/>
            <person name="Barry K."/>
            <person name="Grigoriev I.V."/>
            <person name="Spatafora J.W."/>
        </authorList>
    </citation>
    <scope>NUCLEOTIDE SEQUENCE [LARGE SCALE GENOMIC DNA]</scope>
    <source>
        <strain evidence="1 2">AM-OR11-026</strain>
    </source>
</reference>
<protein>
    <submittedName>
        <fullName evidence="1">Uncharacterized protein</fullName>
    </submittedName>
</protein>
<keyword evidence="2" id="KW-1185">Reference proteome</keyword>
<dbReference type="AlphaFoldDB" id="A0A1B7N986"/>
<dbReference type="InParanoid" id="A0A1B7N986"/>
<name>A0A1B7N986_9AGAM</name>
<dbReference type="EMBL" id="KV448182">
    <property type="protein sequence ID" value="OAX41384.1"/>
    <property type="molecule type" value="Genomic_DNA"/>
</dbReference>
<dbReference type="Proteomes" id="UP000092154">
    <property type="component" value="Unassembled WGS sequence"/>
</dbReference>
<gene>
    <name evidence="1" type="ORF">K503DRAFT_507025</name>
</gene>
<evidence type="ECO:0000313" key="2">
    <source>
        <dbReference type="Proteomes" id="UP000092154"/>
    </source>
</evidence>
<accession>A0A1B7N986</accession>
<proteinExistence type="predicted"/>
<sequence length="125" mass="13867">MNYVPHISANFSQEIPLPSKLAKYHVLDVSPCVMGPALPPFENVVFLYRDYLSPLLTNCLDLLTGSACQPSDMGAEDVLTFKARHLRECVILLFAPTYPKPQEPLLSLRCHARTQTPSPTSPKAD</sequence>
<evidence type="ECO:0000313" key="1">
    <source>
        <dbReference type="EMBL" id="OAX41384.1"/>
    </source>
</evidence>